<name>A0A8J7Y7R6_9EURY</name>
<feature type="region of interest" description="Disordered" evidence="1">
    <location>
        <begin position="46"/>
        <end position="247"/>
    </location>
</feature>
<evidence type="ECO:0000313" key="3">
    <source>
        <dbReference type="Proteomes" id="UP000766550"/>
    </source>
</evidence>
<feature type="compositionally biased region" description="Acidic residues" evidence="1">
    <location>
        <begin position="117"/>
        <end position="130"/>
    </location>
</feature>
<dbReference type="Pfam" id="PF06677">
    <property type="entry name" value="Auto_anti-p27"/>
    <property type="match status" value="1"/>
</dbReference>
<dbReference type="AlphaFoldDB" id="A0A8J7Y7R6"/>
<proteinExistence type="predicted"/>
<feature type="compositionally biased region" description="Basic and acidic residues" evidence="1">
    <location>
        <begin position="162"/>
        <end position="171"/>
    </location>
</feature>
<feature type="compositionally biased region" description="Basic and acidic residues" evidence="1">
    <location>
        <begin position="1"/>
        <end position="27"/>
    </location>
</feature>
<dbReference type="PANTHER" id="PTHR16537">
    <property type="entry name" value="SJOEGREN SYNDROME/SCLERODERMA AUTOANTIGEN 1"/>
    <property type="match status" value="1"/>
</dbReference>
<comment type="caution">
    <text evidence="2">The sequence shown here is derived from an EMBL/GenBank/DDBJ whole genome shotgun (WGS) entry which is preliminary data.</text>
</comment>
<feature type="compositionally biased region" description="Low complexity" evidence="1">
    <location>
        <begin position="223"/>
        <end position="247"/>
    </location>
</feature>
<protein>
    <recommendedName>
        <fullName evidence="4">Sjogrens syndrome scleroderma autoantigen 1</fullName>
    </recommendedName>
</protein>
<dbReference type="OrthoDB" id="26305at2157"/>
<dbReference type="Proteomes" id="UP000766550">
    <property type="component" value="Unassembled WGS sequence"/>
</dbReference>
<organism evidence="2 3">
    <name type="scientific">Haloarcula limicola</name>
    <dbReference type="NCBI Taxonomy" id="1429915"/>
    <lineage>
        <taxon>Archaea</taxon>
        <taxon>Methanobacteriati</taxon>
        <taxon>Methanobacteriota</taxon>
        <taxon>Stenosarchaea group</taxon>
        <taxon>Halobacteria</taxon>
        <taxon>Halobacteriales</taxon>
        <taxon>Haloarculaceae</taxon>
        <taxon>Haloarcula</taxon>
    </lineage>
</organism>
<feature type="compositionally biased region" description="Polar residues" evidence="1">
    <location>
        <begin position="138"/>
        <end position="150"/>
    </location>
</feature>
<evidence type="ECO:0000313" key="2">
    <source>
        <dbReference type="EMBL" id="MBV0925642.1"/>
    </source>
</evidence>
<reference evidence="2 3" key="1">
    <citation type="submission" date="2021-06" db="EMBL/GenBank/DDBJ databases">
        <title>New haloarchaea isolates fom saline soil.</title>
        <authorList>
            <person name="Duran-Viseras A."/>
            <person name="Sanchez-Porro C.S."/>
            <person name="Ventosa A."/>
        </authorList>
    </citation>
    <scope>NUCLEOTIDE SEQUENCE [LARGE SCALE GENOMIC DNA]</scope>
    <source>
        <strain evidence="2 3">JCM 183640</strain>
    </source>
</reference>
<gene>
    <name evidence="2" type="ORF">KTS45_15660</name>
</gene>
<accession>A0A8J7Y7R6</accession>
<dbReference type="RefSeq" id="WP_162318455.1">
    <property type="nucleotide sequence ID" value="NZ_JAHQXF010000002.1"/>
</dbReference>
<keyword evidence="3" id="KW-1185">Reference proteome</keyword>
<feature type="region of interest" description="Disordered" evidence="1">
    <location>
        <begin position="1"/>
        <end position="29"/>
    </location>
</feature>
<dbReference type="InterPro" id="IPR051888">
    <property type="entry name" value="UPF0148_domain"/>
</dbReference>
<feature type="compositionally biased region" description="Basic and acidic residues" evidence="1">
    <location>
        <begin position="200"/>
        <end position="210"/>
    </location>
</feature>
<feature type="compositionally biased region" description="Acidic residues" evidence="1">
    <location>
        <begin position="73"/>
        <end position="91"/>
    </location>
</feature>
<evidence type="ECO:0008006" key="4">
    <source>
        <dbReference type="Google" id="ProtNLM"/>
    </source>
</evidence>
<dbReference type="EMBL" id="JAHQXF010000002">
    <property type="protein sequence ID" value="MBV0925642.1"/>
    <property type="molecule type" value="Genomic_DNA"/>
</dbReference>
<evidence type="ECO:0000256" key="1">
    <source>
        <dbReference type="SAM" id="MobiDB-lite"/>
    </source>
</evidence>
<feature type="compositionally biased region" description="Low complexity" evidence="1">
    <location>
        <begin position="184"/>
        <end position="195"/>
    </location>
</feature>
<dbReference type="PANTHER" id="PTHR16537:SF1">
    <property type="entry name" value="PROTEIN ZNRD2"/>
    <property type="match status" value="1"/>
</dbReference>
<dbReference type="InterPro" id="IPR009563">
    <property type="entry name" value="SSSCA1"/>
</dbReference>
<sequence>MSDFDKEAEREKLRERFEAEEEKREATEQMSELLLKGATMTNAHCSDCGDPVFRYDGQEFCPTCQKPISREEAEADDETETTGDGADDESGPDASGESGDHIEVANPSEEARVQFGGDDESAAADGEAGDEAPAGTDSPATGSTGEQTASGRPATEDPTAGRSEREVRETSQEIPSADPERTPAEAGGEQPAEGAGTDHAGTESREEDPQRNSARRQPSPAGRSTPSASTRTAARSESGGDVATDLAAAETALAQTVRRFAERAAATENPREAQDYLAAAREAAEALDATRR</sequence>